<evidence type="ECO:0008006" key="3">
    <source>
        <dbReference type="Google" id="ProtNLM"/>
    </source>
</evidence>
<reference evidence="1 2" key="1">
    <citation type="journal article" date="2013" name="Genome Announc.">
        <title>The Draft Genome Sequence of Sphingomonas paucimobilis Strain HER1398 (Proteobacteria), Host to the Giant PAU Phage, Indicates That It Is a Member of the Genus Sphingobacterium (Bacteroidetes).</title>
        <authorList>
            <person name="White R.A.III."/>
            <person name="Suttle C.A."/>
        </authorList>
    </citation>
    <scope>NUCLEOTIDE SEQUENCE [LARGE SCALE GENOMIC DNA]</scope>
    <source>
        <strain evidence="1 2">HER1398</strain>
    </source>
</reference>
<dbReference type="NCBIfam" id="TIGR04549">
    <property type="entry name" value="LP_HExxH_w_tonB"/>
    <property type="match status" value="1"/>
</dbReference>
<proteinExistence type="predicted"/>
<evidence type="ECO:0000313" key="2">
    <source>
        <dbReference type="Proteomes" id="UP000016584"/>
    </source>
</evidence>
<comment type="caution">
    <text evidence="1">The sequence shown here is derived from an EMBL/GenBank/DDBJ whole genome shotgun (WGS) entry which is preliminary data.</text>
</comment>
<protein>
    <recommendedName>
        <fullName evidence="3">Substrate import-associated zinc metallohydrolase lipoprotein</fullName>
    </recommendedName>
</protein>
<dbReference type="eggNOG" id="ENOG502ZA2M">
    <property type="taxonomic scope" value="Bacteria"/>
</dbReference>
<accession>U2J1M0</accession>
<organism evidence="1 2">
    <name type="scientific">Sphingobacterium paucimobilis HER1398</name>
    <dbReference type="NCBI Taxonomy" id="1346330"/>
    <lineage>
        <taxon>Bacteria</taxon>
        <taxon>Pseudomonadati</taxon>
        <taxon>Bacteroidota</taxon>
        <taxon>Sphingobacteriia</taxon>
        <taxon>Sphingobacteriales</taxon>
        <taxon>Sphingobacteriaceae</taxon>
        <taxon>Sphingobacterium</taxon>
    </lineage>
</organism>
<keyword evidence="2" id="KW-1185">Reference proteome</keyword>
<dbReference type="PATRIC" id="fig|1346330.5.peg.2200"/>
<dbReference type="InterPro" id="IPR030890">
    <property type="entry name" value="LP_HExxH_w_TonB"/>
</dbReference>
<dbReference type="EMBL" id="ATDL01000015">
    <property type="protein sequence ID" value="ERJ58869.1"/>
    <property type="molecule type" value="Genomic_DNA"/>
</dbReference>
<gene>
    <name evidence="1" type="ORF">M472_08810</name>
</gene>
<evidence type="ECO:0000313" key="1">
    <source>
        <dbReference type="EMBL" id="ERJ58869.1"/>
    </source>
</evidence>
<dbReference type="Proteomes" id="UP000016584">
    <property type="component" value="Unassembled WGS sequence"/>
</dbReference>
<dbReference type="STRING" id="1346330.M472_08810"/>
<dbReference type="Pfam" id="PF15890">
    <property type="entry name" value="Peptidase_Mx1"/>
    <property type="match status" value="1"/>
</dbReference>
<dbReference type="AlphaFoldDB" id="U2J1M0"/>
<sequence length="263" mass="29845">MPSAPIVGLGGTPHAITELDRYIHARFVAPYNIDVVYRWDPNEASLVRSMTPVDENKLMDILDIIEIGWLNPYLDVAGAEFLRKYSFSRFFIGGSGDYTTKDTKTVGVATGGVKIALYGINDLDMRDENNFSFYLYILHHEFAHILHQTKFFPSEWLNIPGNNQWFTSNWVQTSNSAAQGQGFVRNYAKMSAEEDFVETISFLLVNGQDAYDKLKLDNPAYADIYKKKEDIVTKFYKDAVGIDFKVLQSKVHASVQTLLSLNK</sequence>
<name>U2J1M0_9SPHI</name>
<dbReference type="Gene3D" id="3.40.390.70">
    <property type="match status" value="1"/>
</dbReference>